<comment type="subcellular location">
    <subcellularLocation>
        <location evidence="1">Cytoplasm</location>
        <location evidence="1">Cytoskeleton</location>
        <location evidence="1">Spindle</location>
    </subcellularLocation>
    <subcellularLocation>
        <location evidence="2">Nucleus</location>
        <location evidence="2">Nucleolus</location>
    </subcellularLocation>
    <subcellularLocation>
        <location evidence="3">Nucleus</location>
        <location evidence="3">Nucleoplasm</location>
    </subcellularLocation>
</comment>
<comment type="similarity">
    <text evidence="4">Belongs to the SDO1/SBDS family.</text>
</comment>
<dbReference type="PANTHER" id="PTHR10927">
    <property type="entry name" value="RIBOSOME MATURATION PROTEIN SBDS"/>
    <property type="match status" value="1"/>
</dbReference>
<dbReference type="Gene3D" id="3.30.1250.10">
    <property type="entry name" value="Ribosome maturation protein SBDS, N-terminal domain"/>
    <property type="match status" value="1"/>
</dbReference>
<dbReference type="GO" id="GO:0005730">
    <property type="term" value="C:nucleolus"/>
    <property type="evidence" value="ECO:0007669"/>
    <property type="project" value="UniProtKB-SubCell"/>
</dbReference>
<evidence type="ECO:0000313" key="16">
    <source>
        <dbReference type="Proteomes" id="UP000694427"/>
    </source>
</evidence>
<dbReference type="InterPro" id="IPR036786">
    <property type="entry name" value="Ribosome_mat_SBDS_N_sf"/>
</dbReference>
<feature type="domain" description="Ribosome maturation protein SDO1/SBDS C-terminal" evidence="14">
    <location>
        <begin position="199"/>
        <end position="266"/>
    </location>
</feature>
<dbReference type="InterPro" id="IPR046928">
    <property type="entry name" value="SDO1/SBDS_C"/>
</dbReference>
<evidence type="ECO:0000259" key="14">
    <source>
        <dbReference type="Pfam" id="PF20268"/>
    </source>
</evidence>
<dbReference type="FunFam" id="3.30.1250.10:FF:000001">
    <property type="entry name" value="SBDS, ribosome maturation factor"/>
    <property type="match status" value="1"/>
</dbReference>
<evidence type="ECO:0000259" key="12">
    <source>
        <dbReference type="Pfam" id="PF01172"/>
    </source>
</evidence>
<evidence type="ECO:0000256" key="6">
    <source>
        <dbReference type="ARBA" id="ARBA00022490"/>
    </source>
</evidence>
<name>A0A8C1P4K2_CYPCA</name>
<dbReference type="GO" id="GO:0042256">
    <property type="term" value="P:cytosolic ribosome assembly"/>
    <property type="evidence" value="ECO:0007669"/>
    <property type="project" value="InterPro"/>
</dbReference>
<organism evidence="15 16">
    <name type="scientific">Cyprinus carpio</name>
    <name type="common">Common carp</name>
    <dbReference type="NCBI Taxonomy" id="7962"/>
    <lineage>
        <taxon>Eukaryota</taxon>
        <taxon>Metazoa</taxon>
        <taxon>Chordata</taxon>
        <taxon>Craniata</taxon>
        <taxon>Vertebrata</taxon>
        <taxon>Euteleostomi</taxon>
        <taxon>Actinopterygii</taxon>
        <taxon>Neopterygii</taxon>
        <taxon>Teleostei</taxon>
        <taxon>Ostariophysi</taxon>
        <taxon>Cypriniformes</taxon>
        <taxon>Cyprinidae</taxon>
        <taxon>Cyprininae</taxon>
        <taxon>Cyprinus</taxon>
    </lineage>
</organism>
<dbReference type="FunFam" id="3.30.70.240:FF:000009">
    <property type="entry name" value="SBDS ribosome maturation factor"/>
    <property type="match status" value="1"/>
</dbReference>
<dbReference type="InterPro" id="IPR018978">
    <property type="entry name" value="SDO1/SBDS_central"/>
</dbReference>
<dbReference type="NCBIfam" id="TIGR00291">
    <property type="entry name" value="RNA_SBDS"/>
    <property type="match status" value="1"/>
</dbReference>
<dbReference type="Ensembl" id="ENSCCRT00015031523.1">
    <property type="protein sequence ID" value="ENSCCRP00015030459.1"/>
    <property type="gene ID" value="ENSCCRG00015012795.1"/>
</dbReference>
<evidence type="ECO:0000256" key="4">
    <source>
        <dbReference type="ARBA" id="ARBA00007433"/>
    </source>
</evidence>
<evidence type="ECO:0000256" key="11">
    <source>
        <dbReference type="ARBA" id="ARBA00049708"/>
    </source>
</evidence>
<dbReference type="InterPro" id="IPR018023">
    <property type="entry name" value="Ribosome_mat_SBDS_CS"/>
</dbReference>
<comment type="subunit">
    <text evidence="11">Associates with the 60S ribosomal subunit.</text>
</comment>
<evidence type="ECO:0000256" key="3">
    <source>
        <dbReference type="ARBA" id="ARBA00004642"/>
    </source>
</evidence>
<accession>A0A8C1P4K2</accession>
<dbReference type="Pfam" id="PF20268">
    <property type="entry name" value="SBDS_C"/>
    <property type="match status" value="1"/>
</dbReference>
<dbReference type="GO" id="GO:0005819">
    <property type="term" value="C:spindle"/>
    <property type="evidence" value="ECO:0007669"/>
    <property type="project" value="UniProtKB-SubCell"/>
</dbReference>
<keyword evidence="16" id="KW-1185">Reference proteome</keyword>
<dbReference type="InterPro" id="IPR019783">
    <property type="entry name" value="SDO1/SBDS_N"/>
</dbReference>
<proteinExistence type="inferred from homology"/>
<keyword evidence="9" id="KW-0539">Nucleus</keyword>
<dbReference type="SUPFAM" id="SSF109728">
    <property type="entry name" value="Hypothetical protein AF0491, middle domain"/>
    <property type="match status" value="1"/>
</dbReference>
<dbReference type="Pfam" id="PF01172">
    <property type="entry name" value="SBDS_N"/>
    <property type="match status" value="1"/>
</dbReference>
<dbReference type="Gene3D" id="3.30.70.240">
    <property type="match status" value="1"/>
</dbReference>
<evidence type="ECO:0000256" key="7">
    <source>
        <dbReference type="ARBA" id="ARBA00022517"/>
    </source>
</evidence>
<dbReference type="Proteomes" id="UP000694427">
    <property type="component" value="Unplaced"/>
</dbReference>
<reference evidence="15" key="1">
    <citation type="submission" date="2025-05" db="UniProtKB">
        <authorList>
            <consortium name="Ensembl"/>
        </authorList>
    </citation>
    <scope>IDENTIFICATION</scope>
</reference>
<keyword evidence="6" id="KW-0963">Cytoplasm</keyword>
<dbReference type="FunFam" id="1.10.10.900:FF:000001">
    <property type="entry name" value="SBDS, ribosome maturation factor"/>
    <property type="match status" value="1"/>
</dbReference>
<feature type="domain" description="Ribosome maturation protein SDO1/SBDS central" evidence="13">
    <location>
        <begin position="109"/>
        <end position="156"/>
    </location>
</feature>
<evidence type="ECO:0000256" key="10">
    <source>
        <dbReference type="ARBA" id="ARBA00025433"/>
    </source>
</evidence>
<feature type="domain" description="Ribosome maturation protein SDO1/SBDS N-terminal" evidence="12">
    <location>
        <begin position="14"/>
        <end position="101"/>
    </location>
</feature>
<dbReference type="GO" id="GO:0005654">
    <property type="term" value="C:nucleoplasm"/>
    <property type="evidence" value="ECO:0007669"/>
    <property type="project" value="UniProtKB-SubCell"/>
</dbReference>
<sequence length="277" mass="31471">MSIFTPTNQIRLTNVAVVRMKKGGKRFEIACYKNKVMSWRSGAEKDLDEVLQTNTVFVNVSKGQVAKKDDLSSAFGTEDLTEICKQILAKGELQVSDRERQSQLEQMFRDIATIVAEKCVNPETKRPYTVSLIERAMKDIHFSVKANKSTKQQVSRADGVRVSRHTRGLCANTSVCPSPQALEVIKQLQQSIQIQRAHMRLRFVLPARDGKRLKEKLRPLIKTVENEDFDEQLEMVCLIDPGCFRDIDELIRCETKGKGTLEVLSLKDVEEGDEKLE</sequence>
<dbReference type="PROSITE" id="PS01267">
    <property type="entry name" value="UPF0023"/>
    <property type="match status" value="1"/>
</dbReference>
<dbReference type="InterPro" id="IPR037188">
    <property type="entry name" value="Sdo1/SBDS_central_sf"/>
</dbReference>
<dbReference type="Ensembl" id="ENSCCRT00010109921.1">
    <property type="protein sequence ID" value="ENSCCRP00010099103.1"/>
    <property type="gene ID" value="ENSCCRG00010043409.1"/>
</dbReference>
<evidence type="ECO:0000256" key="1">
    <source>
        <dbReference type="ARBA" id="ARBA00004186"/>
    </source>
</evidence>
<dbReference type="Gene3D" id="1.10.10.900">
    <property type="entry name" value="SBDS protein C-terminal domain, subdomain 1"/>
    <property type="match status" value="1"/>
</dbReference>
<evidence type="ECO:0000256" key="8">
    <source>
        <dbReference type="ARBA" id="ARBA00023212"/>
    </source>
</evidence>
<protein>
    <recommendedName>
        <fullName evidence="5">Ribosome maturation protein SBDS</fullName>
    </recommendedName>
</protein>
<evidence type="ECO:0000256" key="5">
    <source>
        <dbReference type="ARBA" id="ARBA00014814"/>
    </source>
</evidence>
<comment type="function">
    <text evidence="10">Required for the assembly of mature ribosomes and ribosome biogenesis. Together with EFL1, triggers the GTP-dependent release of EIF6 from 60S pre-ribosomes in the cytoplasm, thereby activating ribosomes for translation competence by allowing 80S ribosome assembly and facilitating EIF6 recycling to the nucleus, where it is required for 60S rRNA processing and nuclear export. Required for normal levels of protein synthesis. May play a role in cellular stress resistance. May play a role in cellular response to DNA damage. May play a role in cell proliferation.</text>
</comment>
<evidence type="ECO:0000256" key="2">
    <source>
        <dbReference type="ARBA" id="ARBA00004604"/>
    </source>
</evidence>
<dbReference type="PANTHER" id="PTHR10927:SF1">
    <property type="entry name" value="RIBOSOME MATURATION PROTEIN SBDS"/>
    <property type="match status" value="1"/>
</dbReference>
<evidence type="ECO:0000313" key="15">
    <source>
        <dbReference type="Ensembl" id="ENSCCRP00010099103.1"/>
    </source>
</evidence>
<dbReference type="InterPro" id="IPR039100">
    <property type="entry name" value="Sdo1/SBDS-like"/>
</dbReference>
<dbReference type="Proteomes" id="UP000694700">
    <property type="component" value="Unplaced"/>
</dbReference>
<keyword evidence="7" id="KW-0690">Ribosome biogenesis</keyword>
<dbReference type="InterPro" id="IPR002140">
    <property type="entry name" value="Sdo1/SBDS"/>
</dbReference>
<evidence type="ECO:0000259" key="13">
    <source>
        <dbReference type="Pfam" id="PF09377"/>
    </source>
</evidence>
<dbReference type="SUPFAM" id="SSF89895">
    <property type="entry name" value="FYSH domain"/>
    <property type="match status" value="1"/>
</dbReference>
<dbReference type="AlphaFoldDB" id="A0A8C1P4K2"/>
<keyword evidence="8" id="KW-0206">Cytoskeleton</keyword>
<evidence type="ECO:0000256" key="9">
    <source>
        <dbReference type="ARBA" id="ARBA00023242"/>
    </source>
</evidence>
<dbReference type="Pfam" id="PF09377">
    <property type="entry name" value="SBDS_domain_II"/>
    <property type="match status" value="1"/>
</dbReference>